<keyword evidence="3" id="KW-1185">Reference proteome</keyword>
<organism evidence="2 3">
    <name type="scientific">Kocuria carniphila</name>
    <dbReference type="NCBI Taxonomy" id="262208"/>
    <lineage>
        <taxon>Bacteria</taxon>
        <taxon>Bacillati</taxon>
        <taxon>Actinomycetota</taxon>
        <taxon>Actinomycetes</taxon>
        <taxon>Micrococcales</taxon>
        <taxon>Micrococcaceae</taxon>
        <taxon>Kocuria</taxon>
    </lineage>
</organism>
<dbReference type="EMBL" id="JAYWLU010000022">
    <property type="protein sequence ID" value="MEX3596031.1"/>
    <property type="molecule type" value="Genomic_DNA"/>
</dbReference>
<accession>A0ABV3V5Q2</accession>
<dbReference type="Proteomes" id="UP001558481">
    <property type="component" value="Unassembled WGS sequence"/>
</dbReference>
<dbReference type="Pfam" id="PF10823">
    <property type="entry name" value="DUF2568"/>
    <property type="match status" value="1"/>
</dbReference>
<feature type="transmembrane region" description="Helical" evidence="1">
    <location>
        <begin position="71"/>
        <end position="88"/>
    </location>
</feature>
<reference evidence="2 3" key="1">
    <citation type="journal article" date="2024" name="Fungal Genet. Biol.">
        <title>The porcine skin microbiome exhibits broad fungal antagonism.</title>
        <authorList>
            <person name="De La Cruz K.F."/>
            <person name="Townsend E.C."/>
            <person name="Alex Cheong J.Z."/>
            <person name="Salamzade R."/>
            <person name="Liu A."/>
            <person name="Sandstrom S."/>
            <person name="Davila E."/>
            <person name="Huang L."/>
            <person name="Xu K.H."/>
            <person name="Wu S.Y."/>
            <person name="Meudt J.J."/>
            <person name="Shanmuganayagam D."/>
            <person name="Gibson A.L.F."/>
            <person name="Kalan L.R."/>
        </authorList>
    </citation>
    <scope>NUCLEOTIDE SEQUENCE [LARGE SCALE GENOMIC DNA]</scope>
    <source>
        <strain evidence="2 3">LK2625</strain>
    </source>
</reference>
<feature type="transmembrane region" description="Helical" evidence="1">
    <location>
        <begin position="39"/>
        <end position="59"/>
    </location>
</feature>
<gene>
    <name evidence="2" type="ORF">VVR66_15050</name>
</gene>
<sequence>MSDEFHMTPWHLVAFLGELVLWSCAAWAGWTLVIGPARLLAAAALLVGIVIIWSIWAAPRAKWRLSLRPRLGLITVLGLGVSALFLSVTHWPGIIIALTSTAVIVAAQFMDDRTEGAP</sequence>
<keyword evidence="1" id="KW-1133">Transmembrane helix</keyword>
<protein>
    <submittedName>
        <fullName evidence="2">YrdB family protein</fullName>
    </submittedName>
</protein>
<proteinExistence type="predicted"/>
<comment type="caution">
    <text evidence="2">The sequence shown here is derived from an EMBL/GenBank/DDBJ whole genome shotgun (WGS) entry which is preliminary data.</text>
</comment>
<dbReference type="RefSeq" id="WP_315280008.1">
    <property type="nucleotide sequence ID" value="NZ_CAUREL010000037.1"/>
</dbReference>
<evidence type="ECO:0000313" key="2">
    <source>
        <dbReference type="EMBL" id="MEX3596031.1"/>
    </source>
</evidence>
<name>A0ABV3V5Q2_9MICC</name>
<evidence type="ECO:0000256" key="1">
    <source>
        <dbReference type="SAM" id="Phobius"/>
    </source>
</evidence>
<feature type="transmembrane region" description="Helical" evidence="1">
    <location>
        <begin position="12"/>
        <end position="33"/>
    </location>
</feature>
<dbReference type="InterPro" id="IPR021214">
    <property type="entry name" value="DUF2568"/>
</dbReference>
<keyword evidence="1" id="KW-0472">Membrane</keyword>
<evidence type="ECO:0000313" key="3">
    <source>
        <dbReference type="Proteomes" id="UP001558481"/>
    </source>
</evidence>
<keyword evidence="1" id="KW-0812">Transmembrane</keyword>